<keyword evidence="2" id="KW-0175">Coiled coil</keyword>
<reference evidence="3 4" key="1">
    <citation type="submission" date="2019-10" db="EMBL/GenBank/DDBJ databases">
        <title>Cardiobacteriales fam. a chemoheterotrophic member of the order Cardiobacteriales, and proposal of Cardiobacteriales fam. nov.</title>
        <authorList>
            <person name="Wang C."/>
        </authorList>
    </citation>
    <scope>NUCLEOTIDE SEQUENCE [LARGE SCALE GENOMIC DNA]</scope>
    <source>
        <strain evidence="3 4">ML27</strain>
    </source>
</reference>
<evidence type="ECO:0000313" key="3">
    <source>
        <dbReference type="EMBL" id="MPV86132.1"/>
    </source>
</evidence>
<evidence type="ECO:0000256" key="2">
    <source>
        <dbReference type="SAM" id="Coils"/>
    </source>
</evidence>
<dbReference type="InParanoid" id="A0A6N7EUK5"/>
<dbReference type="PANTHER" id="PTHR31088">
    <property type="entry name" value="MEMBRANE-ASSOCIATED PROTEIN VIPP1, CHLOROPLASTIC"/>
    <property type="match status" value="1"/>
</dbReference>
<organism evidence="3 4">
    <name type="scientific">Ostreibacterium oceani</name>
    <dbReference type="NCBI Taxonomy" id="2654998"/>
    <lineage>
        <taxon>Bacteria</taxon>
        <taxon>Pseudomonadati</taxon>
        <taxon>Pseudomonadota</taxon>
        <taxon>Gammaproteobacteria</taxon>
        <taxon>Cardiobacteriales</taxon>
        <taxon>Ostreibacteriaceae</taxon>
        <taxon>Ostreibacterium</taxon>
    </lineage>
</organism>
<dbReference type="Proteomes" id="UP000471298">
    <property type="component" value="Unassembled WGS sequence"/>
</dbReference>
<accession>A0A6N7EUK5</accession>
<proteinExistence type="inferred from homology"/>
<gene>
    <name evidence="3" type="ORF">GCU85_05220</name>
</gene>
<dbReference type="EMBL" id="WHNW01000004">
    <property type="protein sequence ID" value="MPV86132.1"/>
    <property type="molecule type" value="Genomic_DNA"/>
</dbReference>
<dbReference type="AlphaFoldDB" id="A0A6N7EUK5"/>
<comment type="similarity">
    <text evidence="1">Belongs to the PspA/Vipp/IM30 family.</text>
</comment>
<evidence type="ECO:0000256" key="1">
    <source>
        <dbReference type="ARBA" id="ARBA00043985"/>
    </source>
</evidence>
<evidence type="ECO:0000313" key="4">
    <source>
        <dbReference type="Proteomes" id="UP000471298"/>
    </source>
</evidence>
<feature type="coiled-coil region" evidence="2">
    <location>
        <begin position="33"/>
        <end position="60"/>
    </location>
</feature>
<evidence type="ECO:0008006" key="5">
    <source>
        <dbReference type="Google" id="ProtNLM"/>
    </source>
</evidence>
<name>A0A6N7EUK5_9GAMM</name>
<sequence length="220" mass="25405">MKMLKRLTTTLSASVSQAVDSIENHDAIIDAALKQAREELAKTQSRLSTLRRRDMQLKQQQTSLAAQYQAWGERAKRIAESDESQALQCLSRRQHCQQQIDQLATAMAENKQLDSELNDNIVQMQQRIHEISQQQQRLRAQQSVAEINESYYQHVENEDLDKVFERWETTVLKKSYHTEHVKKPQGDPLEAQFKQQEHDAALKAELAALLQTEVHDEQSS</sequence>
<dbReference type="InterPro" id="IPR007157">
    <property type="entry name" value="PspA_VIPP1"/>
</dbReference>
<dbReference type="RefSeq" id="WP_152810078.1">
    <property type="nucleotide sequence ID" value="NZ_WHNW01000004.1"/>
</dbReference>
<dbReference type="PANTHER" id="PTHR31088:SF6">
    <property type="entry name" value="PHAGE SHOCK PROTEIN A"/>
    <property type="match status" value="1"/>
</dbReference>
<protein>
    <recommendedName>
        <fullName evidence="5">PspA/IM30 family protein</fullName>
    </recommendedName>
</protein>
<keyword evidence="4" id="KW-1185">Reference proteome</keyword>
<comment type="caution">
    <text evidence="3">The sequence shown here is derived from an EMBL/GenBank/DDBJ whole genome shotgun (WGS) entry which is preliminary data.</text>
</comment>
<feature type="coiled-coil region" evidence="2">
    <location>
        <begin position="96"/>
        <end position="141"/>
    </location>
</feature>
<dbReference type="Pfam" id="PF04012">
    <property type="entry name" value="PspA_IM30"/>
    <property type="match status" value="1"/>
</dbReference>